<evidence type="ECO:0000256" key="6">
    <source>
        <dbReference type="ARBA" id="ARBA00023315"/>
    </source>
</evidence>
<feature type="transmembrane region" description="Helical" evidence="7">
    <location>
        <begin position="361"/>
        <end position="378"/>
    </location>
</feature>
<keyword evidence="9" id="KW-1185">Reference proteome</keyword>
<dbReference type="AlphaFoldDB" id="A0AAD1UAG2"/>
<evidence type="ECO:0000313" key="9">
    <source>
        <dbReference type="Proteomes" id="UP001295684"/>
    </source>
</evidence>
<protein>
    <recommendedName>
        <fullName evidence="10">Lysophospholipid acyltransferase</fullName>
    </recommendedName>
</protein>
<dbReference type="PANTHER" id="PTHR13906:SF4">
    <property type="entry name" value="LYSOPHOSPHOLIPID ACYLTRANSFERASE 6"/>
    <property type="match status" value="1"/>
</dbReference>
<name>A0AAD1UAG2_EUPCR</name>
<keyword evidence="6" id="KW-0012">Acyltransferase</keyword>
<proteinExistence type="predicted"/>
<keyword evidence="5 7" id="KW-0472">Membrane</keyword>
<keyword evidence="4 7" id="KW-1133">Transmembrane helix</keyword>
<keyword evidence="3 7" id="KW-0812">Transmembrane</keyword>
<evidence type="ECO:0000256" key="4">
    <source>
        <dbReference type="ARBA" id="ARBA00022989"/>
    </source>
</evidence>
<dbReference type="GO" id="GO:0016020">
    <property type="term" value="C:membrane"/>
    <property type="evidence" value="ECO:0007669"/>
    <property type="project" value="UniProtKB-SubCell"/>
</dbReference>
<evidence type="ECO:0008006" key="10">
    <source>
        <dbReference type="Google" id="ProtNLM"/>
    </source>
</evidence>
<gene>
    <name evidence="8" type="ORF">ECRASSUSDP1_LOCUS6456</name>
</gene>
<feature type="transmembrane region" description="Helical" evidence="7">
    <location>
        <begin position="390"/>
        <end position="413"/>
    </location>
</feature>
<evidence type="ECO:0000256" key="7">
    <source>
        <dbReference type="SAM" id="Phobius"/>
    </source>
</evidence>
<feature type="transmembrane region" description="Helical" evidence="7">
    <location>
        <begin position="12"/>
        <end position="32"/>
    </location>
</feature>
<sequence length="463" mass="53499">MVIGPLDSCVEILAGNIGLRVVETRLLICYILGYLTAFGFKLRFMNMHLYSIVTGLFIQYFIYREHIVFIYIMLLITKISMHVIEREKQPWIIFVLNLGISSVYLIGESYLNYGEVVVNFTYNTIILCQKLSTLGFCYRDGDPKYNNTLSKHDERCRIEKIPTIVEFLSYSNYPCITMLGPFFEFKDYINFIDQKGAYADPPFHFLKSLLKFSTGFIFLGVSIYLDGVVYLDFMVSKEFGQLNFLTQTVYCFLYMKSYAYKLLAIFSFADGSNILSGFSYGGKDEKGNHKNDRNVACDIVMVETSSNLRDIYNSWNVQVSLWLRYYVYVKFDDKDSKSNMKATFAVFFASALWHGPYPSNYLFFLFAFIGLSTSRMIFKQGWIFSFIPYIFKRILGWILSWMFLSNLAALFLMRTGANMLILMGNTRCISLVLVAAFYLVFSVISAVTPKSKGKEGKEKKKVE</sequence>
<evidence type="ECO:0000256" key="3">
    <source>
        <dbReference type="ARBA" id="ARBA00022692"/>
    </source>
</evidence>
<reference evidence="8" key="1">
    <citation type="submission" date="2023-07" db="EMBL/GenBank/DDBJ databases">
        <authorList>
            <consortium name="AG Swart"/>
            <person name="Singh M."/>
            <person name="Singh A."/>
            <person name="Seah K."/>
            <person name="Emmerich C."/>
        </authorList>
    </citation>
    <scope>NUCLEOTIDE SEQUENCE</scope>
    <source>
        <strain evidence="8">DP1</strain>
    </source>
</reference>
<evidence type="ECO:0000256" key="1">
    <source>
        <dbReference type="ARBA" id="ARBA00004141"/>
    </source>
</evidence>
<evidence type="ECO:0000313" key="8">
    <source>
        <dbReference type="EMBL" id="CAI2365106.1"/>
    </source>
</evidence>
<dbReference type="InterPro" id="IPR004299">
    <property type="entry name" value="MBOAT_fam"/>
</dbReference>
<dbReference type="Pfam" id="PF03062">
    <property type="entry name" value="MBOAT"/>
    <property type="match status" value="1"/>
</dbReference>
<feature type="transmembrane region" description="Helical" evidence="7">
    <location>
        <begin position="419"/>
        <end position="447"/>
    </location>
</feature>
<accession>A0AAD1UAG2</accession>
<feature type="transmembrane region" description="Helical" evidence="7">
    <location>
        <begin position="212"/>
        <end position="231"/>
    </location>
</feature>
<dbReference type="EMBL" id="CAMPGE010006260">
    <property type="protein sequence ID" value="CAI2365106.1"/>
    <property type="molecule type" value="Genomic_DNA"/>
</dbReference>
<feature type="transmembrane region" description="Helical" evidence="7">
    <location>
        <begin position="91"/>
        <end position="107"/>
    </location>
</feature>
<dbReference type="GO" id="GO:0030258">
    <property type="term" value="P:lipid modification"/>
    <property type="evidence" value="ECO:0007669"/>
    <property type="project" value="TreeGrafter"/>
</dbReference>
<dbReference type="InterPro" id="IPR049941">
    <property type="entry name" value="LPLAT_7/PORCN-like"/>
</dbReference>
<keyword evidence="2" id="KW-0808">Transferase</keyword>
<organism evidence="8 9">
    <name type="scientific">Euplotes crassus</name>
    <dbReference type="NCBI Taxonomy" id="5936"/>
    <lineage>
        <taxon>Eukaryota</taxon>
        <taxon>Sar</taxon>
        <taxon>Alveolata</taxon>
        <taxon>Ciliophora</taxon>
        <taxon>Intramacronucleata</taxon>
        <taxon>Spirotrichea</taxon>
        <taxon>Hypotrichia</taxon>
        <taxon>Euplotida</taxon>
        <taxon>Euplotidae</taxon>
        <taxon>Moneuplotes</taxon>
    </lineage>
</organism>
<comment type="caution">
    <text evidence="8">The sequence shown here is derived from an EMBL/GenBank/DDBJ whole genome shotgun (WGS) entry which is preliminary data.</text>
</comment>
<evidence type="ECO:0000256" key="2">
    <source>
        <dbReference type="ARBA" id="ARBA00022679"/>
    </source>
</evidence>
<evidence type="ECO:0000256" key="5">
    <source>
        <dbReference type="ARBA" id="ARBA00023136"/>
    </source>
</evidence>
<comment type="subcellular location">
    <subcellularLocation>
        <location evidence="1">Membrane</location>
        <topology evidence="1">Multi-pass membrane protein</topology>
    </subcellularLocation>
</comment>
<dbReference type="GO" id="GO:0016746">
    <property type="term" value="F:acyltransferase activity"/>
    <property type="evidence" value="ECO:0007669"/>
    <property type="project" value="UniProtKB-KW"/>
</dbReference>
<dbReference type="PANTHER" id="PTHR13906">
    <property type="entry name" value="PORCUPINE"/>
    <property type="match status" value="1"/>
</dbReference>
<dbReference type="Proteomes" id="UP001295684">
    <property type="component" value="Unassembled WGS sequence"/>
</dbReference>